<organism evidence="8 9">
    <name type="scientific">Fodinicola feengrottensis</name>
    <dbReference type="NCBI Taxonomy" id="435914"/>
    <lineage>
        <taxon>Bacteria</taxon>
        <taxon>Bacillati</taxon>
        <taxon>Actinomycetota</taxon>
        <taxon>Actinomycetes</taxon>
        <taxon>Mycobacteriales</taxon>
        <taxon>Fodinicola</taxon>
    </lineage>
</organism>
<dbReference type="NCBIfam" id="TIGR00084">
    <property type="entry name" value="ruvA"/>
    <property type="match status" value="1"/>
</dbReference>
<name>A0ABN2G483_9ACTN</name>
<feature type="domain" description="Helix-hairpin-helix DNA-binding motif class 1" evidence="7">
    <location>
        <begin position="72"/>
        <end position="91"/>
    </location>
</feature>
<keyword evidence="4 6" id="KW-0233">DNA recombination</keyword>
<sequence length="202" mass="20831">MITSVSGTVARIGVDHAVVEVGGVGLAVLCTPHALANLRTGSPGRLATSLIVREDSLTLYGFADDEERDLFELLQTANGVGPKVARAILAVLSPDEIRRAVSTGDHKTLTRAPGLGPKGAEKLVVELRDRIGAFTTSSANGVPVAGRQSEASWRTQVRAGLGSLGFTGKDVDGALDAVTPADGSAPEVSTALRGAIQRLGRK</sequence>
<dbReference type="InterPro" id="IPR011114">
    <property type="entry name" value="RuvA_C"/>
</dbReference>
<keyword evidence="3 6" id="KW-0238">DNA-binding</keyword>
<feature type="region of interest" description="Domain III" evidence="6">
    <location>
        <begin position="149"/>
        <end position="202"/>
    </location>
</feature>
<dbReference type="SUPFAM" id="SSF50249">
    <property type="entry name" value="Nucleic acid-binding proteins"/>
    <property type="match status" value="1"/>
</dbReference>
<comment type="domain">
    <text evidence="6">Has three domains with a flexible linker between the domains II and III and assumes an 'L' shape. Domain III is highly mobile and contacts RuvB.</text>
</comment>
<comment type="similarity">
    <text evidence="6">Belongs to the RuvA family.</text>
</comment>
<dbReference type="Gene3D" id="1.10.8.10">
    <property type="entry name" value="DNA helicase RuvA subunit, C-terminal domain"/>
    <property type="match status" value="1"/>
</dbReference>
<evidence type="ECO:0000259" key="7">
    <source>
        <dbReference type="SMART" id="SM00278"/>
    </source>
</evidence>
<keyword evidence="1 6" id="KW-0963">Cytoplasm</keyword>
<evidence type="ECO:0000313" key="8">
    <source>
        <dbReference type="EMBL" id="GAA1665076.1"/>
    </source>
</evidence>
<dbReference type="EMBL" id="BAAANY010000005">
    <property type="protein sequence ID" value="GAA1665076.1"/>
    <property type="molecule type" value="Genomic_DNA"/>
</dbReference>
<dbReference type="SMART" id="SM00278">
    <property type="entry name" value="HhH1"/>
    <property type="match status" value="2"/>
</dbReference>
<dbReference type="InterPro" id="IPR003583">
    <property type="entry name" value="Hlx-hairpin-Hlx_DNA-bd_motif"/>
</dbReference>
<evidence type="ECO:0000256" key="2">
    <source>
        <dbReference type="ARBA" id="ARBA00022763"/>
    </source>
</evidence>
<dbReference type="Pfam" id="PF07499">
    <property type="entry name" value="RuvA_C"/>
    <property type="match status" value="1"/>
</dbReference>
<dbReference type="SUPFAM" id="SSF47781">
    <property type="entry name" value="RuvA domain 2-like"/>
    <property type="match status" value="1"/>
</dbReference>
<accession>A0ABN2G483</accession>
<comment type="caution">
    <text evidence="8">The sequence shown here is derived from an EMBL/GenBank/DDBJ whole genome shotgun (WGS) entry which is preliminary data.</text>
</comment>
<keyword evidence="5 6" id="KW-0234">DNA repair</keyword>
<protein>
    <recommendedName>
        <fullName evidence="6">Holliday junction branch migration complex subunit RuvA</fullName>
    </recommendedName>
</protein>
<dbReference type="InterPro" id="IPR013849">
    <property type="entry name" value="DNA_helicase_Holl-junc_RuvA_I"/>
</dbReference>
<dbReference type="InterPro" id="IPR012340">
    <property type="entry name" value="NA-bd_OB-fold"/>
</dbReference>
<comment type="subcellular location">
    <subcellularLocation>
        <location evidence="6">Cytoplasm</location>
    </subcellularLocation>
</comment>
<dbReference type="Gene3D" id="1.10.150.20">
    <property type="entry name" value="5' to 3' exonuclease, C-terminal subdomain"/>
    <property type="match status" value="1"/>
</dbReference>
<feature type="domain" description="Helix-hairpin-helix DNA-binding motif class 1" evidence="7">
    <location>
        <begin position="107"/>
        <end position="126"/>
    </location>
</feature>
<comment type="subunit">
    <text evidence="6">Homotetramer. Forms an RuvA(8)-RuvB(12)-Holliday junction (HJ) complex. HJ DNA is sandwiched between 2 RuvA tetramers; dsDNA enters through RuvA and exits via RuvB. An RuvB hexamer assembles on each DNA strand where it exits the tetramer. Each RuvB hexamer is contacted by two RuvA subunits (via domain III) on 2 adjacent RuvB subunits; this complex drives branch migration. In the full resolvosome a probable DNA-RuvA(4)-RuvB(12)-RuvC(2) complex forms which resolves the HJ.</text>
</comment>
<evidence type="ECO:0000256" key="1">
    <source>
        <dbReference type="ARBA" id="ARBA00022490"/>
    </source>
</evidence>
<evidence type="ECO:0000256" key="3">
    <source>
        <dbReference type="ARBA" id="ARBA00023125"/>
    </source>
</evidence>
<evidence type="ECO:0000313" key="9">
    <source>
        <dbReference type="Proteomes" id="UP001500618"/>
    </source>
</evidence>
<evidence type="ECO:0000256" key="4">
    <source>
        <dbReference type="ARBA" id="ARBA00023172"/>
    </source>
</evidence>
<evidence type="ECO:0000256" key="5">
    <source>
        <dbReference type="ARBA" id="ARBA00023204"/>
    </source>
</evidence>
<evidence type="ECO:0000256" key="6">
    <source>
        <dbReference type="HAMAP-Rule" id="MF_00031"/>
    </source>
</evidence>
<comment type="function">
    <text evidence="6">The RuvA-RuvB-RuvC complex processes Holliday junction (HJ) DNA during genetic recombination and DNA repair, while the RuvA-RuvB complex plays an important role in the rescue of blocked DNA replication forks via replication fork reversal (RFR). RuvA specifically binds to HJ cruciform DNA, conferring on it an open structure. The RuvB hexamer acts as an ATP-dependent pump, pulling dsDNA into and through the RuvAB complex. HJ branch migration allows RuvC to scan DNA until it finds its consensus sequence, where it cleaves and resolves the cruciform DNA.</text>
</comment>
<comment type="caution">
    <text evidence="6">Lacks conserved residue(s) required for the propagation of feature annotation.</text>
</comment>
<dbReference type="Proteomes" id="UP001500618">
    <property type="component" value="Unassembled WGS sequence"/>
</dbReference>
<keyword evidence="2 6" id="KW-0227">DNA damage</keyword>
<dbReference type="InterPro" id="IPR010994">
    <property type="entry name" value="RuvA_2-like"/>
</dbReference>
<dbReference type="InterPro" id="IPR000085">
    <property type="entry name" value="RuvA"/>
</dbReference>
<gene>
    <name evidence="6 8" type="primary">ruvA</name>
    <name evidence="8" type="ORF">GCM10009765_13300</name>
</gene>
<proteinExistence type="inferred from homology"/>
<reference evidence="8 9" key="1">
    <citation type="journal article" date="2019" name="Int. J. Syst. Evol. Microbiol.">
        <title>The Global Catalogue of Microorganisms (GCM) 10K type strain sequencing project: providing services to taxonomists for standard genome sequencing and annotation.</title>
        <authorList>
            <consortium name="The Broad Institute Genomics Platform"/>
            <consortium name="The Broad Institute Genome Sequencing Center for Infectious Disease"/>
            <person name="Wu L."/>
            <person name="Ma J."/>
        </authorList>
    </citation>
    <scope>NUCLEOTIDE SEQUENCE [LARGE SCALE GENOMIC DNA]</scope>
    <source>
        <strain evidence="8 9">JCM 14718</strain>
    </source>
</reference>
<dbReference type="RefSeq" id="WP_344308096.1">
    <property type="nucleotide sequence ID" value="NZ_BAAANY010000005.1"/>
</dbReference>
<keyword evidence="9" id="KW-1185">Reference proteome</keyword>
<dbReference type="Gene3D" id="2.40.50.140">
    <property type="entry name" value="Nucleic acid-binding proteins"/>
    <property type="match status" value="1"/>
</dbReference>
<dbReference type="Pfam" id="PF01330">
    <property type="entry name" value="RuvA_N"/>
    <property type="match status" value="1"/>
</dbReference>
<dbReference type="Pfam" id="PF14520">
    <property type="entry name" value="HHH_5"/>
    <property type="match status" value="1"/>
</dbReference>
<dbReference type="HAMAP" id="MF_00031">
    <property type="entry name" value="DNA_HJ_migration_RuvA"/>
    <property type="match status" value="1"/>
</dbReference>